<evidence type="ECO:0000256" key="2">
    <source>
        <dbReference type="ARBA" id="ARBA00022649"/>
    </source>
</evidence>
<dbReference type="EMBL" id="CP010904">
    <property type="protein sequence ID" value="AKJ64761.1"/>
    <property type="molecule type" value="Genomic_DNA"/>
</dbReference>
<accession>A0A0G3EE76</accession>
<evidence type="ECO:0000313" key="4">
    <source>
        <dbReference type="Proteomes" id="UP000035268"/>
    </source>
</evidence>
<dbReference type="PANTHER" id="PTHR33755">
    <property type="entry name" value="TOXIN PARE1-RELATED"/>
    <property type="match status" value="1"/>
</dbReference>
<dbReference type="OrthoDB" id="5574284at2"/>
<dbReference type="AlphaFoldDB" id="A0A0G3EE76"/>
<dbReference type="Proteomes" id="UP000035268">
    <property type="component" value="Chromosome"/>
</dbReference>
<reference evidence="3 4" key="2">
    <citation type="journal article" date="2016" name="ISME J.">
        <title>Characterization of the first cultured representative of Verrucomicrobia subdivision 5 indicates the proposal of a novel phylum.</title>
        <authorList>
            <person name="Spring S."/>
            <person name="Bunk B."/>
            <person name="Sproer C."/>
            <person name="Schumann P."/>
            <person name="Rohde M."/>
            <person name="Tindall B.J."/>
            <person name="Klenk H.P."/>
        </authorList>
    </citation>
    <scope>NUCLEOTIDE SEQUENCE [LARGE SCALE GENOMIC DNA]</scope>
    <source>
        <strain evidence="3 4">L21-Fru-AB</strain>
    </source>
</reference>
<keyword evidence="4" id="KW-1185">Reference proteome</keyword>
<gene>
    <name evidence="3" type="primary">relE2</name>
    <name evidence="3" type="ORF">L21SP4_01516</name>
</gene>
<dbReference type="Gene3D" id="3.30.2310.20">
    <property type="entry name" value="RelE-like"/>
    <property type="match status" value="1"/>
</dbReference>
<dbReference type="RefSeq" id="WP_052882058.1">
    <property type="nucleotide sequence ID" value="NZ_CP010904.1"/>
</dbReference>
<comment type="similarity">
    <text evidence="1">Belongs to the RelE toxin family.</text>
</comment>
<dbReference type="InterPro" id="IPR007712">
    <property type="entry name" value="RelE/ParE_toxin"/>
</dbReference>
<protein>
    <submittedName>
        <fullName evidence="3">Toxin RelE2</fullName>
    </submittedName>
</protein>
<evidence type="ECO:0000256" key="1">
    <source>
        <dbReference type="ARBA" id="ARBA00006226"/>
    </source>
</evidence>
<evidence type="ECO:0000313" key="3">
    <source>
        <dbReference type="EMBL" id="AKJ64761.1"/>
    </source>
</evidence>
<dbReference type="PANTHER" id="PTHR33755:SF5">
    <property type="entry name" value="TYPE II TOXIN-ANTITOXIN SYSTEM RELE_PARE FAMILY TOXIN"/>
    <property type="match status" value="1"/>
</dbReference>
<dbReference type="InterPro" id="IPR051803">
    <property type="entry name" value="TA_system_RelE-like_toxin"/>
</dbReference>
<organism evidence="3 4">
    <name type="scientific">Kiritimatiella glycovorans</name>
    <dbReference type="NCBI Taxonomy" id="1307763"/>
    <lineage>
        <taxon>Bacteria</taxon>
        <taxon>Pseudomonadati</taxon>
        <taxon>Kiritimatiellota</taxon>
        <taxon>Kiritimatiellia</taxon>
        <taxon>Kiritimatiellales</taxon>
        <taxon>Kiritimatiellaceae</taxon>
        <taxon>Kiritimatiella</taxon>
    </lineage>
</organism>
<dbReference type="KEGG" id="vbl:L21SP4_01516"/>
<name>A0A0G3EE76_9BACT</name>
<keyword evidence="2" id="KW-1277">Toxin-antitoxin system</keyword>
<dbReference type="STRING" id="1307763.L21SP4_01516"/>
<reference evidence="4" key="1">
    <citation type="submission" date="2015-02" db="EMBL/GenBank/DDBJ databases">
        <title>Description and complete genome sequence of the first cultured representative of the subdivision 5 of the Verrucomicrobia phylum.</title>
        <authorList>
            <person name="Spring S."/>
            <person name="Bunk B."/>
            <person name="Sproer C."/>
            <person name="Klenk H.-P."/>
        </authorList>
    </citation>
    <scope>NUCLEOTIDE SEQUENCE [LARGE SCALE GENOMIC DNA]</scope>
    <source>
        <strain evidence="4">L21-Fru-AB</strain>
    </source>
</reference>
<dbReference type="Pfam" id="PF05016">
    <property type="entry name" value="ParE_toxin"/>
    <property type="match status" value="1"/>
</dbReference>
<dbReference type="InterPro" id="IPR035093">
    <property type="entry name" value="RelE/ParE_toxin_dom_sf"/>
</dbReference>
<sequence>MARLIWTEPALLDLEEIAEYIALDDPLAASRYVQRVFDRVERLEAHQKSGKRPPELPRSPYREVVVPPCRVFYRIEGDAVYILCVMRSERLLRTYLLDQRNREK</sequence>
<proteinExistence type="inferred from homology"/>